<keyword evidence="4 8" id="KW-0802">TPR repeat</keyword>
<dbReference type="SUPFAM" id="SSF54534">
    <property type="entry name" value="FKBP-like"/>
    <property type="match status" value="2"/>
</dbReference>
<feature type="repeat" description="TPR" evidence="8">
    <location>
        <begin position="269"/>
        <end position="302"/>
    </location>
</feature>
<evidence type="ECO:0000256" key="4">
    <source>
        <dbReference type="ARBA" id="ARBA00022803"/>
    </source>
</evidence>
<dbReference type="FunFam" id="3.10.50.40:FF:000013">
    <property type="entry name" value="Peptidylprolyl isomerase"/>
    <property type="match status" value="1"/>
</dbReference>
<evidence type="ECO:0000256" key="7">
    <source>
        <dbReference type="PROSITE-ProRule" id="PRU00277"/>
    </source>
</evidence>
<dbReference type="AlphaFoldDB" id="A0AAW1CP96"/>
<evidence type="ECO:0000256" key="1">
    <source>
        <dbReference type="ARBA" id="ARBA00000971"/>
    </source>
</evidence>
<accession>A0AAW1CP96</accession>
<evidence type="ECO:0000256" key="2">
    <source>
        <dbReference type="ARBA" id="ARBA00013194"/>
    </source>
</evidence>
<dbReference type="FunFam" id="3.10.50.40:FF:000006">
    <property type="entry name" value="Peptidyl-prolyl cis-trans isomerase"/>
    <property type="match status" value="1"/>
</dbReference>
<dbReference type="EC" id="5.2.1.8" evidence="2 7"/>
<proteinExistence type="predicted"/>
<feature type="region of interest" description="Disordered" evidence="9">
    <location>
        <begin position="446"/>
        <end position="526"/>
    </location>
</feature>
<evidence type="ECO:0000256" key="5">
    <source>
        <dbReference type="ARBA" id="ARBA00023110"/>
    </source>
</evidence>
<name>A0AAW1CP96_9HEMI</name>
<dbReference type="InterPro" id="IPR019734">
    <property type="entry name" value="TPR_rpt"/>
</dbReference>
<dbReference type="InterPro" id="IPR001179">
    <property type="entry name" value="PPIase_FKBP_dom"/>
</dbReference>
<feature type="repeat" description="TPR" evidence="8">
    <location>
        <begin position="352"/>
        <end position="385"/>
    </location>
</feature>
<feature type="compositionally biased region" description="Basic and acidic residues" evidence="9">
    <location>
        <begin position="469"/>
        <end position="485"/>
    </location>
</feature>
<dbReference type="PROSITE" id="PS50005">
    <property type="entry name" value="TPR"/>
    <property type="match status" value="2"/>
</dbReference>
<dbReference type="Gene3D" id="1.25.40.10">
    <property type="entry name" value="Tetratricopeptide repeat domain"/>
    <property type="match status" value="1"/>
</dbReference>
<evidence type="ECO:0000256" key="9">
    <source>
        <dbReference type="SAM" id="MobiDB-lite"/>
    </source>
</evidence>
<dbReference type="PANTHER" id="PTHR46512:SF9">
    <property type="entry name" value="PEPTIDYLPROLYL ISOMERASE"/>
    <property type="match status" value="1"/>
</dbReference>
<dbReference type="EMBL" id="JAPXFL010000010">
    <property type="protein sequence ID" value="KAK9500152.1"/>
    <property type="molecule type" value="Genomic_DNA"/>
</dbReference>
<dbReference type="SUPFAM" id="SSF48452">
    <property type="entry name" value="TPR-like"/>
    <property type="match status" value="1"/>
</dbReference>
<dbReference type="GO" id="GO:0003755">
    <property type="term" value="F:peptidyl-prolyl cis-trans isomerase activity"/>
    <property type="evidence" value="ECO:0007669"/>
    <property type="project" value="UniProtKB-KW"/>
</dbReference>
<feature type="compositionally biased region" description="Low complexity" evidence="9">
    <location>
        <begin position="503"/>
        <end position="513"/>
    </location>
</feature>
<keyword evidence="5 7" id="KW-0697">Rotamase</keyword>
<dbReference type="PANTHER" id="PTHR46512">
    <property type="entry name" value="PEPTIDYLPROLYL ISOMERASE"/>
    <property type="match status" value="1"/>
</dbReference>
<comment type="caution">
    <text evidence="11">The sequence shown here is derived from an EMBL/GenBank/DDBJ whole genome shotgun (WGS) entry which is preliminary data.</text>
</comment>
<evidence type="ECO:0000313" key="11">
    <source>
        <dbReference type="EMBL" id="KAK9500152.1"/>
    </source>
</evidence>
<feature type="domain" description="PPIase FKBP-type" evidence="10">
    <location>
        <begin position="166"/>
        <end position="252"/>
    </location>
</feature>
<dbReference type="Pfam" id="PF00254">
    <property type="entry name" value="FKBP_C"/>
    <property type="match status" value="2"/>
</dbReference>
<dbReference type="SMART" id="SM00028">
    <property type="entry name" value="TPR"/>
    <property type="match status" value="3"/>
</dbReference>
<dbReference type="Gene3D" id="3.10.50.40">
    <property type="match status" value="2"/>
</dbReference>
<gene>
    <name evidence="11" type="ORF">O3M35_001467</name>
</gene>
<evidence type="ECO:0000256" key="3">
    <source>
        <dbReference type="ARBA" id="ARBA00022737"/>
    </source>
</evidence>
<keyword evidence="3" id="KW-0677">Repeat</keyword>
<dbReference type="InterPro" id="IPR046357">
    <property type="entry name" value="PPIase_dom_sf"/>
</dbReference>
<keyword evidence="6 7" id="KW-0413">Isomerase</keyword>
<dbReference type="InterPro" id="IPR050754">
    <property type="entry name" value="FKBP4/5/8-like"/>
</dbReference>
<reference evidence="11 12" key="1">
    <citation type="submission" date="2022-12" db="EMBL/GenBank/DDBJ databases">
        <title>Chromosome-level genome assembly of true bugs.</title>
        <authorList>
            <person name="Ma L."/>
            <person name="Li H."/>
        </authorList>
    </citation>
    <scope>NUCLEOTIDE SEQUENCE [LARGE SCALE GENOMIC DNA]</scope>
    <source>
        <strain evidence="11">Lab_2022b</strain>
    </source>
</reference>
<dbReference type="Pfam" id="PF13181">
    <property type="entry name" value="TPR_8"/>
    <property type="match status" value="2"/>
</dbReference>
<protein>
    <recommendedName>
        <fullName evidence="2 7">peptidylprolyl isomerase</fullName>
        <ecNumber evidence="2 7">5.2.1.8</ecNumber>
    </recommendedName>
</protein>
<dbReference type="FunFam" id="1.25.40.10:FF:000008">
    <property type="entry name" value="Peptidylprolyl isomerase"/>
    <property type="match status" value="1"/>
</dbReference>
<feature type="compositionally biased region" description="Polar residues" evidence="9">
    <location>
        <begin position="1"/>
        <end position="23"/>
    </location>
</feature>
<feature type="domain" description="PPIase FKBP-type" evidence="10">
    <location>
        <begin position="49"/>
        <end position="137"/>
    </location>
</feature>
<comment type="catalytic activity">
    <reaction evidence="1 7">
        <text>[protein]-peptidylproline (omega=180) = [protein]-peptidylproline (omega=0)</text>
        <dbReference type="Rhea" id="RHEA:16237"/>
        <dbReference type="Rhea" id="RHEA-COMP:10747"/>
        <dbReference type="Rhea" id="RHEA-COMP:10748"/>
        <dbReference type="ChEBI" id="CHEBI:83833"/>
        <dbReference type="ChEBI" id="CHEBI:83834"/>
        <dbReference type="EC" id="5.2.1.8"/>
    </reaction>
</comment>
<keyword evidence="12" id="KW-1185">Reference proteome</keyword>
<organism evidence="11 12">
    <name type="scientific">Rhynocoris fuscipes</name>
    <dbReference type="NCBI Taxonomy" id="488301"/>
    <lineage>
        <taxon>Eukaryota</taxon>
        <taxon>Metazoa</taxon>
        <taxon>Ecdysozoa</taxon>
        <taxon>Arthropoda</taxon>
        <taxon>Hexapoda</taxon>
        <taxon>Insecta</taxon>
        <taxon>Pterygota</taxon>
        <taxon>Neoptera</taxon>
        <taxon>Paraneoptera</taxon>
        <taxon>Hemiptera</taxon>
        <taxon>Heteroptera</taxon>
        <taxon>Panheteroptera</taxon>
        <taxon>Cimicomorpha</taxon>
        <taxon>Reduviidae</taxon>
        <taxon>Harpactorinae</taxon>
        <taxon>Harpactorini</taxon>
        <taxon>Rhynocoris</taxon>
    </lineage>
</organism>
<dbReference type="PROSITE" id="PS50059">
    <property type="entry name" value="FKBP_PPIASE"/>
    <property type="match status" value="2"/>
</dbReference>
<evidence type="ECO:0000259" key="10">
    <source>
        <dbReference type="PROSITE" id="PS50059"/>
    </source>
</evidence>
<evidence type="ECO:0000256" key="6">
    <source>
        <dbReference type="ARBA" id="ARBA00023235"/>
    </source>
</evidence>
<dbReference type="Proteomes" id="UP001461498">
    <property type="component" value="Unassembled WGS sequence"/>
</dbReference>
<evidence type="ECO:0000313" key="12">
    <source>
        <dbReference type="Proteomes" id="UP001461498"/>
    </source>
</evidence>
<feature type="compositionally biased region" description="Basic and acidic residues" evidence="9">
    <location>
        <begin position="446"/>
        <end position="461"/>
    </location>
</feature>
<sequence length="526" mass="58791">MTAEPMNTESSAGDYSPPSSAIDVTTKKDGGVLKEIIKEGTSDDTPTPGCNVEVHYTGKLTDGTVFDSSRDKNVPFNFQLGKGKVIQAWELGVATMKKGEIAVLHCKHEYAYGIAGSPPKIPPKATLIFEVELLDWEMENLSGKKDAGILRKPVTPGTGIGSPKELAEVEINLIGEYNGRVFDERDVTFCLGEGAEKDIPPGIEKALESFVKGEKSILELKPKYGFGDKGQEKFGIPPGASLVYTVTLKKFEQSKDVWMMTSHEKLDEAKNLKERGTQYFKNEKFETAVKLYKKALEFIDSDAGFEDELLSDRSAVLLALHLNIAMSHLKLKNFTNAKNSCDTALEMDPNSLKALFRRGQALLQLSEPALAKKDFEKVVELEPTNKAAVAQINICIQKQKEIHTKEKKMYANMFEKFAQKDREWHYGWLEGEKPIVEIAPENPEIEKEKERRKEEKRKFLENAKLLRKRKEEEEAKEKQKEKLNEENQDAEDSGCSGKESESSVEAATSSNAEQPEIGSTEVISQQ</sequence>
<evidence type="ECO:0000256" key="8">
    <source>
        <dbReference type="PROSITE-ProRule" id="PRU00339"/>
    </source>
</evidence>
<dbReference type="InterPro" id="IPR011990">
    <property type="entry name" value="TPR-like_helical_dom_sf"/>
</dbReference>
<feature type="region of interest" description="Disordered" evidence="9">
    <location>
        <begin position="1"/>
        <end position="24"/>
    </location>
</feature>